<dbReference type="Gene3D" id="3.40.50.12780">
    <property type="entry name" value="N-terminal domain of ligase-like"/>
    <property type="match status" value="1"/>
</dbReference>
<evidence type="ECO:0000256" key="2">
    <source>
        <dbReference type="ARBA" id="ARBA00022598"/>
    </source>
</evidence>
<comment type="caution">
    <text evidence="8">The sequence shown here is derived from an EMBL/GenBank/DDBJ whole genome shotgun (WGS) entry which is preliminary data.</text>
</comment>
<dbReference type="InterPro" id="IPR025110">
    <property type="entry name" value="AMP-bd_C"/>
</dbReference>
<evidence type="ECO:0000256" key="3">
    <source>
        <dbReference type="ARBA" id="ARBA00022741"/>
    </source>
</evidence>
<dbReference type="Gene3D" id="3.30.300.30">
    <property type="match status" value="1"/>
</dbReference>
<sequence>MADATTLHALIRTGADDATALSSPGGVPLSFKALRALAERTVAELNAQGIGRGDRVAIVLPNGPEMATAFIAVAAGCTSAPLNPSYKADEFEFYLNDLNARLLIVTEGSESPAVAIAEKLGVAVARLTPTPDQGAGSFSLSFATEGPGPTENGGTAQPEDIALVLHTSGTTSRPKIVPLKQSNVCASARNIRNALAFTAEDRGLNIMPLFHIHGLIAGILAPLSAGGQVSCTPGFNALKFFGWMGEVKPTWYTGVPTMHQAILGRAARNKEVIESTPLRFIRSSSSSLPPQVMNELEATFGAPVIEAYGMTEAAHQMASNPLPPKAHHAGSVGLAAGPEIAIVDLAGEPLPAGETGEIVIRGDNVMAGYENNEKANAEAFTRQGWFRTGDQGVLTPEGYLSITGRLKEIINRGGEKISPREVDEILMDHPAVSQCVTFAMPHDKLGEDVAAAIVLREGVTAVEKDIRSFASERLAAFKVPARIVILDEIPKGATGKLQRIGLAEKLGLV</sequence>
<reference evidence="8" key="2">
    <citation type="submission" date="2021-08" db="EMBL/GenBank/DDBJ databases">
        <authorList>
            <person name="Tani A."/>
            <person name="Ola A."/>
            <person name="Ogura Y."/>
            <person name="Katsura K."/>
            <person name="Hayashi T."/>
        </authorList>
    </citation>
    <scope>NUCLEOTIDE SEQUENCE</scope>
    <source>
        <strain evidence="8">DSM 23674</strain>
    </source>
</reference>
<keyword evidence="2 8" id="KW-0436">Ligase</keyword>
<name>A0ABQ4TMB4_9HYPH</name>
<comment type="similarity">
    <text evidence="1">Belongs to the ATP-dependent AMP-binding enzyme family.</text>
</comment>
<accession>A0ABQ4TMB4</accession>
<dbReference type="CDD" id="cd05926">
    <property type="entry name" value="FACL_fum10p_like"/>
    <property type="match status" value="1"/>
</dbReference>
<dbReference type="InterPro" id="IPR045851">
    <property type="entry name" value="AMP-bd_C_sf"/>
</dbReference>
<feature type="region of interest" description="Disordered" evidence="5">
    <location>
        <begin position="136"/>
        <end position="156"/>
    </location>
</feature>
<dbReference type="InterPro" id="IPR000873">
    <property type="entry name" value="AMP-dep_synth/lig_dom"/>
</dbReference>
<reference evidence="8" key="1">
    <citation type="journal article" date="2021" name="Front. Microbiol.">
        <title>Comprehensive Comparative Genomics and Phenotyping of Methylobacterium Species.</title>
        <authorList>
            <person name="Alessa O."/>
            <person name="Ogura Y."/>
            <person name="Fujitani Y."/>
            <person name="Takami H."/>
            <person name="Hayashi T."/>
            <person name="Sahin N."/>
            <person name="Tani A."/>
        </authorList>
    </citation>
    <scope>NUCLEOTIDE SEQUENCE</scope>
    <source>
        <strain evidence="8">DSM 23674</strain>
    </source>
</reference>
<evidence type="ECO:0000259" key="7">
    <source>
        <dbReference type="Pfam" id="PF13193"/>
    </source>
</evidence>
<dbReference type="InterPro" id="IPR042099">
    <property type="entry name" value="ANL_N_sf"/>
</dbReference>
<feature type="domain" description="AMP-dependent synthetase/ligase" evidence="6">
    <location>
        <begin position="17"/>
        <end position="369"/>
    </location>
</feature>
<evidence type="ECO:0000313" key="9">
    <source>
        <dbReference type="Proteomes" id="UP001055101"/>
    </source>
</evidence>
<dbReference type="PANTHER" id="PTHR43201">
    <property type="entry name" value="ACYL-COA SYNTHETASE"/>
    <property type="match status" value="1"/>
</dbReference>
<dbReference type="InterPro" id="IPR020845">
    <property type="entry name" value="AMP-binding_CS"/>
</dbReference>
<dbReference type="Pfam" id="PF00501">
    <property type="entry name" value="AMP-binding"/>
    <property type="match status" value="1"/>
</dbReference>
<protein>
    <submittedName>
        <fullName evidence="8">Sulfoacetate--CoA ligase</fullName>
    </submittedName>
</protein>
<dbReference type="SUPFAM" id="SSF56801">
    <property type="entry name" value="Acetyl-CoA synthetase-like"/>
    <property type="match status" value="1"/>
</dbReference>
<dbReference type="RefSeq" id="WP_147818523.1">
    <property type="nucleotide sequence ID" value="NZ_BPRA01000014.1"/>
</dbReference>
<dbReference type="GO" id="GO:0016874">
    <property type="term" value="F:ligase activity"/>
    <property type="evidence" value="ECO:0007669"/>
    <property type="project" value="UniProtKB-KW"/>
</dbReference>
<evidence type="ECO:0000256" key="4">
    <source>
        <dbReference type="ARBA" id="ARBA00022840"/>
    </source>
</evidence>
<dbReference type="EMBL" id="BPRA01000014">
    <property type="protein sequence ID" value="GJE56431.1"/>
    <property type="molecule type" value="Genomic_DNA"/>
</dbReference>
<evidence type="ECO:0000259" key="6">
    <source>
        <dbReference type="Pfam" id="PF00501"/>
    </source>
</evidence>
<keyword evidence="4" id="KW-0067">ATP-binding</keyword>
<proteinExistence type="inferred from homology"/>
<evidence type="ECO:0000256" key="5">
    <source>
        <dbReference type="SAM" id="MobiDB-lite"/>
    </source>
</evidence>
<keyword evidence="3" id="KW-0547">Nucleotide-binding</keyword>
<dbReference type="InterPro" id="IPR045310">
    <property type="entry name" value="Pcs60-like"/>
</dbReference>
<dbReference type="PROSITE" id="PS00455">
    <property type="entry name" value="AMP_BINDING"/>
    <property type="match status" value="1"/>
</dbReference>
<evidence type="ECO:0000256" key="1">
    <source>
        <dbReference type="ARBA" id="ARBA00006432"/>
    </source>
</evidence>
<gene>
    <name evidence="8" type="primary">sauT</name>
    <name evidence="8" type="ORF">EKPJFOCH_2935</name>
</gene>
<keyword evidence="9" id="KW-1185">Reference proteome</keyword>
<dbReference type="Proteomes" id="UP001055101">
    <property type="component" value="Unassembled WGS sequence"/>
</dbReference>
<feature type="compositionally biased region" description="Low complexity" evidence="5">
    <location>
        <begin position="144"/>
        <end position="155"/>
    </location>
</feature>
<evidence type="ECO:0000313" key="8">
    <source>
        <dbReference type="EMBL" id="GJE56431.1"/>
    </source>
</evidence>
<organism evidence="8 9">
    <name type="scientific">Methylobacterium thuringiense</name>
    <dbReference type="NCBI Taxonomy" id="1003091"/>
    <lineage>
        <taxon>Bacteria</taxon>
        <taxon>Pseudomonadati</taxon>
        <taxon>Pseudomonadota</taxon>
        <taxon>Alphaproteobacteria</taxon>
        <taxon>Hyphomicrobiales</taxon>
        <taxon>Methylobacteriaceae</taxon>
        <taxon>Methylobacterium</taxon>
    </lineage>
</organism>
<dbReference type="Pfam" id="PF13193">
    <property type="entry name" value="AMP-binding_C"/>
    <property type="match status" value="1"/>
</dbReference>
<feature type="domain" description="AMP-binding enzyme C-terminal" evidence="7">
    <location>
        <begin position="421"/>
        <end position="496"/>
    </location>
</feature>
<dbReference type="PANTHER" id="PTHR43201:SF5">
    <property type="entry name" value="MEDIUM-CHAIN ACYL-COA LIGASE ACSF2, MITOCHONDRIAL"/>
    <property type="match status" value="1"/>
</dbReference>